<reference evidence="1" key="1">
    <citation type="submission" date="2018-02" db="EMBL/GenBank/DDBJ databases">
        <title>Rhizophora mucronata_Transcriptome.</title>
        <authorList>
            <person name="Meera S.P."/>
            <person name="Sreeshan A."/>
            <person name="Augustine A."/>
        </authorList>
    </citation>
    <scope>NUCLEOTIDE SEQUENCE</scope>
    <source>
        <tissue evidence="1">Leaf</tissue>
    </source>
</reference>
<name>A0A2P2MYM5_RHIMU</name>
<dbReference type="EMBL" id="GGEC01054820">
    <property type="protein sequence ID" value="MBX35304.1"/>
    <property type="molecule type" value="Transcribed_RNA"/>
</dbReference>
<organism evidence="1">
    <name type="scientific">Rhizophora mucronata</name>
    <name type="common">Asiatic mangrove</name>
    <dbReference type="NCBI Taxonomy" id="61149"/>
    <lineage>
        <taxon>Eukaryota</taxon>
        <taxon>Viridiplantae</taxon>
        <taxon>Streptophyta</taxon>
        <taxon>Embryophyta</taxon>
        <taxon>Tracheophyta</taxon>
        <taxon>Spermatophyta</taxon>
        <taxon>Magnoliopsida</taxon>
        <taxon>eudicotyledons</taxon>
        <taxon>Gunneridae</taxon>
        <taxon>Pentapetalae</taxon>
        <taxon>rosids</taxon>
        <taxon>fabids</taxon>
        <taxon>Malpighiales</taxon>
        <taxon>Rhizophoraceae</taxon>
        <taxon>Rhizophora</taxon>
    </lineage>
</organism>
<accession>A0A2P2MYM5</accession>
<evidence type="ECO:0000313" key="1">
    <source>
        <dbReference type="EMBL" id="MBX35304.1"/>
    </source>
</evidence>
<protein>
    <submittedName>
        <fullName evidence="1">Uncharacterized protein</fullName>
    </submittedName>
</protein>
<proteinExistence type="predicted"/>
<sequence length="60" mass="6880">MDLSCLNEQTNFVASNNFSIPSFPNRPAHTQETPPAGLEILENLVTNQLTHQQRRNRDSW</sequence>
<dbReference type="AlphaFoldDB" id="A0A2P2MYM5"/>